<feature type="region of interest" description="Disordered" evidence="1">
    <location>
        <begin position="241"/>
        <end position="270"/>
    </location>
</feature>
<feature type="transmembrane region" description="Helical" evidence="2">
    <location>
        <begin position="391"/>
        <end position="415"/>
    </location>
</feature>
<keyword evidence="2" id="KW-0472">Membrane</keyword>
<reference evidence="3 4" key="1">
    <citation type="submission" date="2021-02" db="EMBL/GenBank/DDBJ databases">
        <authorList>
            <person name="Han P."/>
        </authorList>
    </citation>
    <scope>NUCLEOTIDE SEQUENCE [LARGE SCALE GENOMIC DNA]</scope>
    <source>
        <strain evidence="3">Candidatus Nitrospira sp. ZN2</strain>
    </source>
</reference>
<name>A0ABM8RHM7_9BACT</name>
<sequence>MKLCSLMGYLGLISLLFVSFCLAPAESLALETTQYARVVAQAERIAYLAAQRSALATQVASAAVAPSASSFALRLVAGPVGWAALGVAGGLVLAQMYYSQPDLAAIKTAASTPGGWQVTTTNAGTQTFPGMGSSSPGNASYPNASIQFSTTNVPLCAIDTEYQHDWMVGPFQSVSTAVFFPGNFFVNGPPVGGQTLYVCHRVGIPGSAPPLQDALIPPTPQQAANYVGGLPASDPKSIESHTNPVGLNGATQPADTTISQPVTPTEMPTTVKPKPIPAGDIIVADHVAPPGTTPQQNTQQQTTTTTTTTTQNPDGSTTQHEETQATTSCAGGSHESRTFGTVLQAHQTVWASSGLLSALNLLKSLTWPSTLPVIALPSVLFGNQQVDFNQWAWFFTVLRTLVIAIASFAAYRIIFVGGQTT</sequence>
<feature type="compositionally biased region" description="Polar residues" evidence="1">
    <location>
        <begin position="241"/>
        <end position="268"/>
    </location>
</feature>
<evidence type="ECO:0000313" key="3">
    <source>
        <dbReference type="EMBL" id="CAE6753675.1"/>
    </source>
</evidence>
<keyword evidence="2" id="KW-1133">Transmembrane helix</keyword>
<comment type="caution">
    <text evidence="3">The sequence shown here is derived from an EMBL/GenBank/DDBJ whole genome shotgun (WGS) entry which is preliminary data.</text>
</comment>
<gene>
    <name evidence="3" type="ORF">NSPZN2_30297</name>
</gene>
<protein>
    <submittedName>
        <fullName evidence="3">Uncharacterized protein</fullName>
    </submittedName>
</protein>
<keyword evidence="4" id="KW-1185">Reference proteome</keyword>
<proteinExistence type="predicted"/>
<keyword evidence="2" id="KW-0812">Transmembrane</keyword>
<evidence type="ECO:0000313" key="4">
    <source>
        <dbReference type="Proteomes" id="UP000675880"/>
    </source>
</evidence>
<evidence type="ECO:0000256" key="2">
    <source>
        <dbReference type="SAM" id="Phobius"/>
    </source>
</evidence>
<feature type="region of interest" description="Disordered" evidence="1">
    <location>
        <begin position="286"/>
        <end position="333"/>
    </location>
</feature>
<dbReference type="EMBL" id="CAJNBJ010000016">
    <property type="protein sequence ID" value="CAE6753675.1"/>
    <property type="molecule type" value="Genomic_DNA"/>
</dbReference>
<feature type="compositionally biased region" description="Low complexity" evidence="1">
    <location>
        <begin position="289"/>
        <end position="318"/>
    </location>
</feature>
<organism evidence="3 4">
    <name type="scientific">Nitrospira defluvii</name>
    <dbReference type="NCBI Taxonomy" id="330214"/>
    <lineage>
        <taxon>Bacteria</taxon>
        <taxon>Pseudomonadati</taxon>
        <taxon>Nitrospirota</taxon>
        <taxon>Nitrospiria</taxon>
        <taxon>Nitrospirales</taxon>
        <taxon>Nitrospiraceae</taxon>
        <taxon>Nitrospira</taxon>
    </lineage>
</organism>
<accession>A0ABM8RHM7</accession>
<evidence type="ECO:0000256" key="1">
    <source>
        <dbReference type="SAM" id="MobiDB-lite"/>
    </source>
</evidence>
<dbReference type="Proteomes" id="UP000675880">
    <property type="component" value="Unassembled WGS sequence"/>
</dbReference>